<proteinExistence type="predicted"/>
<protein>
    <submittedName>
        <fullName evidence="2">Uncharacterized protein</fullName>
    </submittedName>
</protein>
<organism evidence="2 3">
    <name type="scientific">Halovivax cerinus</name>
    <dbReference type="NCBI Taxonomy" id="1487865"/>
    <lineage>
        <taxon>Archaea</taxon>
        <taxon>Methanobacteriati</taxon>
        <taxon>Methanobacteriota</taxon>
        <taxon>Stenosarchaea group</taxon>
        <taxon>Halobacteria</taxon>
        <taxon>Halobacteriales</taxon>
        <taxon>Natrialbaceae</taxon>
        <taxon>Halovivax</taxon>
    </lineage>
</organism>
<dbReference type="GeneID" id="73902606"/>
<comment type="caution">
    <text evidence="2">The sequence shown here is derived from an EMBL/GenBank/DDBJ whole genome shotgun (WGS) entry which is preliminary data.</text>
</comment>
<keyword evidence="3" id="KW-1185">Reference proteome</keyword>
<name>A0ABD5NQ48_9EURY</name>
<gene>
    <name evidence="2" type="ORF">ACFOUR_12200</name>
</gene>
<accession>A0ABD5NQ48</accession>
<dbReference type="Proteomes" id="UP001595846">
    <property type="component" value="Unassembled WGS sequence"/>
</dbReference>
<dbReference type="RefSeq" id="WP_256533476.1">
    <property type="nucleotide sequence ID" value="NZ_CP101824.1"/>
</dbReference>
<sequence length="89" mass="9764">MANGVDESLVDSSGNWSVPDGNATVIKVEEVRTTSETPEILFSYEITPDAPGWNGNFDAPSDSDEERYLLRATADDRTIDAVEITIRKT</sequence>
<reference evidence="2 3" key="1">
    <citation type="journal article" date="2019" name="Int. J. Syst. Evol. Microbiol.">
        <title>The Global Catalogue of Microorganisms (GCM) 10K type strain sequencing project: providing services to taxonomists for standard genome sequencing and annotation.</title>
        <authorList>
            <consortium name="The Broad Institute Genomics Platform"/>
            <consortium name="The Broad Institute Genome Sequencing Center for Infectious Disease"/>
            <person name="Wu L."/>
            <person name="Ma J."/>
        </authorList>
    </citation>
    <scope>NUCLEOTIDE SEQUENCE [LARGE SCALE GENOMIC DNA]</scope>
    <source>
        <strain evidence="2 3">IBRC-M 10256</strain>
    </source>
</reference>
<evidence type="ECO:0000313" key="2">
    <source>
        <dbReference type="EMBL" id="MFC3959126.1"/>
    </source>
</evidence>
<evidence type="ECO:0000313" key="3">
    <source>
        <dbReference type="Proteomes" id="UP001595846"/>
    </source>
</evidence>
<feature type="region of interest" description="Disordered" evidence="1">
    <location>
        <begin position="1"/>
        <end position="20"/>
    </location>
</feature>
<dbReference type="EMBL" id="JBHSAQ010000010">
    <property type="protein sequence ID" value="MFC3959126.1"/>
    <property type="molecule type" value="Genomic_DNA"/>
</dbReference>
<dbReference type="AlphaFoldDB" id="A0ABD5NQ48"/>
<evidence type="ECO:0000256" key="1">
    <source>
        <dbReference type="SAM" id="MobiDB-lite"/>
    </source>
</evidence>